<keyword evidence="10" id="KW-1185">Reference proteome</keyword>
<comment type="subcellular location">
    <subcellularLocation>
        <location evidence="1 7">Cell membrane</location>
        <topology evidence="1 7">Multi-pass membrane protein</topology>
    </subcellularLocation>
</comment>
<evidence type="ECO:0000313" key="10">
    <source>
        <dbReference type="Proteomes" id="UP000003330"/>
    </source>
</evidence>
<dbReference type="PANTHER" id="PTHR30465">
    <property type="entry name" value="INNER MEMBRANE ABC TRANSPORTER"/>
    <property type="match status" value="1"/>
</dbReference>
<comment type="caution">
    <text evidence="9">The sequence shown here is derived from an EMBL/GenBank/DDBJ whole genome shotgun (WGS) entry which is preliminary data.</text>
</comment>
<feature type="transmembrane region" description="Helical" evidence="7">
    <location>
        <begin position="279"/>
        <end position="301"/>
    </location>
</feature>
<dbReference type="Gene3D" id="1.10.3720.10">
    <property type="entry name" value="MetI-like"/>
    <property type="match status" value="1"/>
</dbReference>
<feature type="transmembrane region" description="Helical" evidence="7">
    <location>
        <begin position="455"/>
        <end position="481"/>
    </location>
</feature>
<evidence type="ECO:0000256" key="4">
    <source>
        <dbReference type="ARBA" id="ARBA00022692"/>
    </source>
</evidence>
<dbReference type="CDD" id="cd06261">
    <property type="entry name" value="TM_PBP2"/>
    <property type="match status" value="1"/>
</dbReference>
<proteinExistence type="inferred from homology"/>
<dbReference type="PANTHER" id="PTHR30465:SF0">
    <property type="entry name" value="OLIGOPEPTIDE TRANSPORT SYSTEM PERMEASE PROTEIN APPB"/>
    <property type="match status" value="1"/>
</dbReference>
<feature type="transmembrane region" description="Helical" evidence="7">
    <location>
        <begin position="355"/>
        <end position="374"/>
    </location>
</feature>
<feature type="transmembrane region" description="Helical" evidence="7">
    <location>
        <begin position="12"/>
        <end position="31"/>
    </location>
</feature>
<keyword evidence="5 7" id="KW-1133">Transmembrane helix</keyword>
<feature type="domain" description="ABC transmembrane type-1" evidence="8">
    <location>
        <begin position="275"/>
        <end position="474"/>
    </location>
</feature>
<comment type="similarity">
    <text evidence="7">Belongs to the binding-protein-dependent transport system permease family.</text>
</comment>
<keyword evidence="6 7" id="KW-0472">Membrane</keyword>
<dbReference type="eggNOG" id="COG0601">
    <property type="taxonomic scope" value="Bacteria"/>
</dbReference>
<evidence type="ECO:0000256" key="5">
    <source>
        <dbReference type="ARBA" id="ARBA00022989"/>
    </source>
</evidence>
<dbReference type="InterPro" id="IPR035906">
    <property type="entry name" value="MetI-like_sf"/>
</dbReference>
<evidence type="ECO:0000256" key="3">
    <source>
        <dbReference type="ARBA" id="ARBA00022475"/>
    </source>
</evidence>
<keyword evidence="3" id="KW-1003">Cell membrane</keyword>
<keyword evidence="4 7" id="KW-0812">Transmembrane</keyword>
<dbReference type="RefSeq" id="WP_008090071.1">
    <property type="nucleotide sequence ID" value="NZ_AEUX02000007.1"/>
</dbReference>
<accession>G5K5B9</accession>
<dbReference type="Pfam" id="PF00528">
    <property type="entry name" value="BPD_transp_1"/>
    <property type="match status" value="1"/>
</dbReference>
<organism evidence="9 10">
    <name type="scientific">Streptococcus ictaluri 707-05</name>
    <dbReference type="NCBI Taxonomy" id="764299"/>
    <lineage>
        <taxon>Bacteria</taxon>
        <taxon>Bacillati</taxon>
        <taxon>Bacillota</taxon>
        <taxon>Bacilli</taxon>
        <taxon>Lactobacillales</taxon>
        <taxon>Streptococcaceae</taxon>
        <taxon>Streptococcus</taxon>
    </lineage>
</organism>
<feature type="transmembrane region" description="Helical" evidence="7">
    <location>
        <begin position="409"/>
        <end position="435"/>
    </location>
</feature>
<dbReference type="PROSITE" id="PS50928">
    <property type="entry name" value="ABC_TM1"/>
    <property type="match status" value="1"/>
</dbReference>
<dbReference type="SUPFAM" id="SSF161098">
    <property type="entry name" value="MetI-like"/>
    <property type="match status" value="1"/>
</dbReference>
<reference evidence="9 10" key="1">
    <citation type="journal article" date="2014" name="Int. J. Syst. Evol. Microbiol.">
        <title>Phylogenomics and the dynamic genome evolution of the genus Streptococcus.</title>
        <authorList>
            <consortium name="The Broad Institute Genome Sequencing Platform"/>
            <person name="Richards V.P."/>
            <person name="Palmer S.R."/>
            <person name="Pavinski Bitar P.D."/>
            <person name="Qin X."/>
            <person name="Weinstock G.M."/>
            <person name="Highlander S.K."/>
            <person name="Town C.D."/>
            <person name="Burne R.A."/>
            <person name="Stanhope M.J."/>
        </authorList>
    </citation>
    <scope>NUCLEOTIDE SEQUENCE [LARGE SCALE GENOMIC DNA]</scope>
    <source>
        <strain evidence="9 10">707-05</strain>
    </source>
</reference>
<evidence type="ECO:0000256" key="6">
    <source>
        <dbReference type="ARBA" id="ARBA00023136"/>
    </source>
</evidence>
<dbReference type="GO" id="GO:0055085">
    <property type="term" value="P:transmembrane transport"/>
    <property type="evidence" value="ECO:0007669"/>
    <property type="project" value="InterPro"/>
</dbReference>
<evidence type="ECO:0000256" key="7">
    <source>
        <dbReference type="RuleBase" id="RU363032"/>
    </source>
</evidence>
<feature type="transmembrane region" description="Helical" evidence="7">
    <location>
        <begin position="313"/>
        <end position="335"/>
    </location>
</feature>
<name>G5K5B9_9STRE</name>
<evidence type="ECO:0000256" key="1">
    <source>
        <dbReference type="ARBA" id="ARBA00004651"/>
    </source>
</evidence>
<dbReference type="GO" id="GO:0005886">
    <property type="term" value="C:plasma membrane"/>
    <property type="evidence" value="ECO:0007669"/>
    <property type="project" value="UniProtKB-SubCell"/>
</dbReference>
<dbReference type="STRING" id="764299.STRIC_2013"/>
<dbReference type="InterPro" id="IPR000515">
    <property type="entry name" value="MetI-like"/>
</dbReference>
<dbReference type="EMBL" id="AEUX02000007">
    <property type="protein sequence ID" value="EHI69090.1"/>
    <property type="molecule type" value="Genomic_DNA"/>
</dbReference>
<dbReference type="Proteomes" id="UP000003330">
    <property type="component" value="Unassembled WGS sequence"/>
</dbReference>
<dbReference type="OrthoDB" id="9773683at2"/>
<evidence type="ECO:0000313" key="9">
    <source>
        <dbReference type="EMBL" id="EHI69090.1"/>
    </source>
</evidence>
<keyword evidence="2 7" id="KW-0813">Transport</keyword>
<evidence type="ECO:0000259" key="8">
    <source>
        <dbReference type="PROSITE" id="PS50928"/>
    </source>
</evidence>
<gene>
    <name evidence="9" type="ORF">STRIC_2013</name>
</gene>
<sequence length="494" mass="55610">MKKYILNRILRSLVSVAMVTALTYTIVYTLVPTSLIFKQDPNYNKMTTTPDKKADYENLTFQRMGYINYYNSSELRNKVLKENGATSDKSSYEKYVNKLGNGWKLKTLPVSKKFYATRSIPIYERVWNFFSNLIVVDHPWKIQDKENPKLERYVRFENDKAIGWSLVGSGTKHKYLLYVNGKFPYLHQNIVTLNLGTSYPTYSNIPVLQVISQGQGKTHIQDVTFPSGITKKSSVDIYSRTYRNPSTIDDLTKNNYGKNDAYTRTINNYADPSMIHNSFVIGFFGVLISYIIGLPLGLFMARFKNTYFDRFSTATMTFMLALPSIAVIYVVRFIGSAIGLPDSFPMLGASDPRSYVLPAVILGILGIPVTVIWFRRYLVDLQASDWVRFARAKGLSESEIYKDHLFKNAMVPIVSGIPASIILAISGATLTETVFAFPGMGKMLIDSIKSANNSMIVGLTFIFTVLSIISLLLGDIAMTLVDPRIKLSAKKGGK</sequence>
<evidence type="ECO:0000256" key="2">
    <source>
        <dbReference type="ARBA" id="ARBA00022448"/>
    </source>
</evidence>
<dbReference type="AlphaFoldDB" id="G5K5B9"/>
<protein>
    <submittedName>
        <fullName evidence="9">ABC transporter, permease protein</fullName>
    </submittedName>
</protein>